<organism evidence="2">
    <name type="scientific">Opuntia streptacantha</name>
    <name type="common">Prickly pear cactus</name>
    <name type="synonym">Opuntia cardona</name>
    <dbReference type="NCBI Taxonomy" id="393608"/>
    <lineage>
        <taxon>Eukaryota</taxon>
        <taxon>Viridiplantae</taxon>
        <taxon>Streptophyta</taxon>
        <taxon>Embryophyta</taxon>
        <taxon>Tracheophyta</taxon>
        <taxon>Spermatophyta</taxon>
        <taxon>Magnoliopsida</taxon>
        <taxon>eudicotyledons</taxon>
        <taxon>Gunneridae</taxon>
        <taxon>Pentapetalae</taxon>
        <taxon>Caryophyllales</taxon>
        <taxon>Cactineae</taxon>
        <taxon>Cactaceae</taxon>
        <taxon>Opuntioideae</taxon>
        <taxon>Opuntia</taxon>
    </lineage>
</organism>
<evidence type="ECO:0000256" key="1">
    <source>
        <dbReference type="SAM" id="Phobius"/>
    </source>
</evidence>
<proteinExistence type="predicted"/>
<keyword evidence="1" id="KW-0472">Membrane</keyword>
<keyword evidence="1" id="KW-0812">Transmembrane</keyword>
<reference evidence="2" key="2">
    <citation type="submission" date="2020-07" db="EMBL/GenBank/DDBJ databases">
        <authorList>
            <person name="Vera ALvarez R."/>
            <person name="Arias-Moreno D.M."/>
            <person name="Jimenez-Jacinto V."/>
            <person name="Jimenez-Bremont J.F."/>
            <person name="Swaminathan K."/>
            <person name="Moose S.P."/>
            <person name="Guerrero-Gonzalez M.L."/>
            <person name="Marino-Ramirez L."/>
            <person name="Landsman D."/>
            <person name="Rodriguez-Kessler M."/>
            <person name="Delgado-Sanchez P."/>
        </authorList>
    </citation>
    <scope>NUCLEOTIDE SEQUENCE</scope>
    <source>
        <tissue evidence="2">Cladode</tissue>
    </source>
</reference>
<dbReference type="EMBL" id="GISG01060301">
    <property type="protein sequence ID" value="MBA4627104.1"/>
    <property type="molecule type" value="Transcribed_RNA"/>
</dbReference>
<protein>
    <submittedName>
        <fullName evidence="2">Uncharacterized protein</fullName>
    </submittedName>
</protein>
<feature type="transmembrane region" description="Helical" evidence="1">
    <location>
        <begin position="14"/>
        <end position="35"/>
    </location>
</feature>
<reference evidence="2" key="1">
    <citation type="journal article" date="2013" name="J. Plant Res.">
        <title>Effect of fungi and light on seed germination of three Opuntia species from semiarid lands of central Mexico.</title>
        <authorList>
            <person name="Delgado-Sanchez P."/>
            <person name="Jimenez-Bremont J.F."/>
            <person name="Guerrero-Gonzalez Mde L."/>
            <person name="Flores J."/>
        </authorList>
    </citation>
    <scope>NUCLEOTIDE SEQUENCE</scope>
    <source>
        <tissue evidence="2">Cladode</tissue>
    </source>
</reference>
<name>A0A7C9CZG5_OPUST</name>
<accession>A0A7C9CZG5</accession>
<dbReference type="AlphaFoldDB" id="A0A7C9CZG5"/>
<keyword evidence="1" id="KW-1133">Transmembrane helix</keyword>
<sequence>MGLFVIYSLCYSHYLYVIITFSFTCISLILSCLFSHFYGRAKFLAPISIYISLSSPFLPLLPPMYSSITISYLSFAMPLPLLPFLRSMTVLQSLVGCYFMVSSFGILALSTSPHRTARKL</sequence>
<evidence type="ECO:0000313" key="2">
    <source>
        <dbReference type="EMBL" id="MBA4627104.1"/>
    </source>
</evidence>
<feature type="transmembrane region" description="Helical" evidence="1">
    <location>
        <begin position="90"/>
        <end position="109"/>
    </location>
</feature>
<feature type="transmembrane region" description="Helical" evidence="1">
    <location>
        <begin position="47"/>
        <end position="70"/>
    </location>
</feature>